<feature type="region of interest" description="Disordered" evidence="1">
    <location>
        <begin position="1"/>
        <end position="27"/>
    </location>
</feature>
<accession>A0AAE0DIP1</accession>
<dbReference type="PANTHER" id="PTHR14614">
    <property type="entry name" value="HEPATOCELLULAR CARCINOMA-ASSOCIATED ANTIGEN"/>
    <property type="match status" value="1"/>
</dbReference>
<dbReference type="InterPro" id="IPR029063">
    <property type="entry name" value="SAM-dependent_MTases_sf"/>
</dbReference>
<protein>
    <submittedName>
        <fullName evidence="2">Uncharacterized protein</fullName>
    </submittedName>
</protein>
<dbReference type="InterPro" id="IPR019410">
    <property type="entry name" value="Methyltransf_16"/>
</dbReference>
<evidence type="ECO:0000313" key="2">
    <source>
        <dbReference type="EMBL" id="KAK3168478.1"/>
    </source>
</evidence>
<dbReference type="Pfam" id="PF10294">
    <property type="entry name" value="Methyltransf_16"/>
    <property type="match status" value="1"/>
</dbReference>
<keyword evidence="3" id="KW-1185">Reference proteome</keyword>
<dbReference type="CDD" id="cd02440">
    <property type="entry name" value="AdoMet_MTases"/>
    <property type="match status" value="1"/>
</dbReference>
<reference evidence="2" key="1">
    <citation type="submission" date="2022-11" db="EMBL/GenBank/DDBJ databases">
        <title>Chromosomal genome sequence assembly and mating type (MAT) locus characterization of the leprose asexual lichenized fungus Lepraria neglecta (Nyl.) Erichsen.</title>
        <authorList>
            <person name="Allen J.L."/>
            <person name="Pfeffer B."/>
        </authorList>
    </citation>
    <scope>NUCLEOTIDE SEQUENCE</scope>
    <source>
        <strain evidence="2">Allen 5258</strain>
    </source>
</reference>
<name>A0AAE0DIP1_9LECA</name>
<dbReference type="Proteomes" id="UP001276659">
    <property type="component" value="Unassembled WGS sequence"/>
</dbReference>
<dbReference type="GO" id="GO:0005829">
    <property type="term" value="C:cytosol"/>
    <property type="evidence" value="ECO:0007669"/>
    <property type="project" value="TreeGrafter"/>
</dbReference>
<sequence>MDWVTVPRGDDEAGSGPAILSSSEGEDRGPLHVFDLPQLYTKPSAALLLSTLSQLALGLSSWDVDPTESTKSPLIDQDGVPSYLTRIISSPLNWIENDEDKEEIWETASKRLSERSGRSAMPSLSRTFKIPVAMSNGREGHWGDERQINVQLYEPSLTGDNLGNKTWIASYLLAKRLPILLPRHFPSIKAFSAQRRGLSQSEDSKTRDQSIIHQPGNPNAHSALSNDLRPKILELGAGTGLVGLAASGLFSVDIHITDLAPILPNLEHNMRQNEAIARFSGSFVTAGELDWSESLVLLREEEKYEIIFAADSLYAAEHSGWLVSTMADYLRKEAKSRVFVELPLRPDSSYPGEFRMKMEDAGFGLLEEGEEVGYDDWQNSLHEGLEVSCWWSVWAWASSTRLHS</sequence>
<dbReference type="GO" id="GO:0008757">
    <property type="term" value="F:S-adenosylmethionine-dependent methyltransferase activity"/>
    <property type="evidence" value="ECO:0007669"/>
    <property type="project" value="UniProtKB-ARBA"/>
</dbReference>
<comment type="caution">
    <text evidence="2">The sequence shown here is derived from an EMBL/GenBank/DDBJ whole genome shotgun (WGS) entry which is preliminary data.</text>
</comment>
<evidence type="ECO:0000313" key="3">
    <source>
        <dbReference type="Proteomes" id="UP001276659"/>
    </source>
</evidence>
<feature type="region of interest" description="Disordered" evidence="1">
    <location>
        <begin position="196"/>
        <end position="223"/>
    </location>
</feature>
<evidence type="ECO:0000256" key="1">
    <source>
        <dbReference type="SAM" id="MobiDB-lite"/>
    </source>
</evidence>
<dbReference type="PANTHER" id="PTHR14614:SF156">
    <property type="entry name" value="PROTEIN-LYSINE N-METHYLTRANSFERASE EFM2"/>
    <property type="match status" value="1"/>
</dbReference>
<dbReference type="EMBL" id="JASNWA010000010">
    <property type="protein sequence ID" value="KAK3168478.1"/>
    <property type="molecule type" value="Genomic_DNA"/>
</dbReference>
<gene>
    <name evidence="2" type="ORF">OEA41_004926</name>
</gene>
<dbReference type="SUPFAM" id="SSF53335">
    <property type="entry name" value="S-adenosyl-L-methionine-dependent methyltransferases"/>
    <property type="match status" value="1"/>
</dbReference>
<feature type="compositionally biased region" description="Polar residues" evidence="1">
    <location>
        <begin position="211"/>
        <end position="223"/>
    </location>
</feature>
<proteinExistence type="predicted"/>
<dbReference type="Gene3D" id="3.40.50.150">
    <property type="entry name" value="Vaccinia Virus protein VP39"/>
    <property type="match status" value="1"/>
</dbReference>
<dbReference type="AlphaFoldDB" id="A0AAE0DIP1"/>
<organism evidence="2 3">
    <name type="scientific">Lepraria neglecta</name>
    <dbReference type="NCBI Taxonomy" id="209136"/>
    <lineage>
        <taxon>Eukaryota</taxon>
        <taxon>Fungi</taxon>
        <taxon>Dikarya</taxon>
        <taxon>Ascomycota</taxon>
        <taxon>Pezizomycotina</taxon>
        <taxon>Lecanoromycetes</taxon>
        <taxon>OSLEUM clade</taxon>
        <taxon>Lecanoromycetidae</taxon>
        <taxon>Lecanorales</taxon>
        <taxon>Lecanorineae</taxon>
        <taxon>Stereocaulaceae</taxon>
        <taxon>Lepraria</taxon>
    </lineage>
</organism>